<feature type="non-terminal residue" evidence="1">
    <location>
        <position position="1"/>
    </location>
</feature>
<dbReference type="InterPro" id="IPR051320">
    <property type="entry name" value="Viral_Replic_Matur_Polypro"/>
</dbReference>
<protein>
    <submittedName>
        <fullName evidence="1">Orf V</fullName>
    </submittedName>
</protein>
<comment type="caution">
    <text evidence="1">The sequence shown here is derived from an EMBL/GenBank/DDBJ whole genome shotgun (WGS) entry which is preliminary data.</text>
</comment>
<dbReference type="PANTHER" id="PTHR33064">
    <property type="entry name" value="POL PROTEIN"/>
    <property type="match status" value="1"/>
</dbReference>
<keyword evidence="2" id="KW-1185">Reference proteome</keyword>
<evidence type="ECO:0000313" key="2">
    <source>
        <dbReference type="Proteomes" id="UP000257109"/>
    </source>
</evidence>
<proteinExistence type="predicted"/>
<dbReference type="Proteomes" id="UP000257109">
    <property type="component" value="Unassembled WGS sequence"/>
</dbReference>
<evidence type="ECO:0000313" key="1">
    <source>
        <dbReference type="EMBL" id="RDX63291.1"/>
    </source>
</evidence>
<gene>
    <name evidence="1" type="ORF">CR513_58300</name>
</gene>
<accession>A0A371EB87</accession>
<dbReference type="InterPro" id="IPR043502">
    <property type="entry name" value="DNA/RNA_pol_sf"/>
</dbReference>
<dbReference type="Gene3D" id="3.30.70.270">
    <property type="match status" value="1"/>
</dbReference>
<dbReference type="OrthoDB" id="1742525at2759"/>
<dbReference type="SUPFAM" id="SSF56672">
    <property type="entry name" value="DNA/RNA polymerases"/>
    <property type="match status" value="1"/>
</dbReference>
<dbReference type="AlphaFoldDB" id="A0A371EB87"/>
<reference evidence="1" key="1">
    <citation type="submission" date="2018-05" db="EMBL/GenBank/DDBJ databases">
        <title>Draft genome of Mucuna pruriens seed.</title>
        <authorList>
            <person name="Nnadi N.E."/>
            <person name="Vos R."/>
            <person name="Hasami M.H."/>
            <person name="Devisetty U.K."/>
            <person name="Aguiy J.C."/>
        </authorList>
    </citation>
    <scope>NUCLEOTIDE SEQUENCE [LARGE SCALE GENOMIC DNA]</scope>
    <source>
        <strain evidence="1">JCA_2017</strain>
    </source>
</reference>
<name>A0A371EB87_MUCPR</name>
<dbReference type="InterPro" id="IPR043128">
    <property type="entry name" value="Rev_trsase/Diguanyl_cyclase"/>
</dbReference>
<dbReference type="PANTHER" id="PTHR33064:SF37">
    <property type="entry name" value="RIBONUCLEASE H"/>
    <property type="match status" value="1"/>
</dbReference>
<organism evidence="1 2">
    <name type="scientific">Mucuna pruriens</name>
    <name type="common">Velvet bean</name>
    <name type="synonym">Dolichos pruriens</name>
    <dbReference type="NCBI Taxonomy" id="157652"/>
    <lineage>
        <taxon>Eukaryota</taxon>
        <taxon>Viridiplantae</taxon>
        <taxon>Streptophyta</taxon>
        <taxon>Embryophyta</taxon>
        <taxon>Tracheophyta</taxon>
        <taxon>Spermatophyta</taxon>
        <taxon>Magnoliopsida</taxon>
        <taxon>eudicotyledons</taxon>
        <taxon>Gunneridae</taxon>
        <taxon>Pentapetalae</taxon>
        <taxon>rosids</taxon>
        <taxon>fabids</taxon>
        <taxon>Fabales</taxon>
        <taxon>Fabaceae</taxon>
        <taxon>Papilionoideae</taxon>
        <taxon>50 kb inversion clade</taxon>
        <taxon>NPAAA clade</taxon>
        <taxon>indigoferoid/millettioid clade</taxon>
        <taxon>Phaseoleae</taxon>
        <taxon>Mucuna</taxon>
    </lineage>
</organism>
<dbReference type="EMBL" id="QJKJ01014985">
    <property type="protein sequence ID" value="RDX63291.1"/>
    <property type="molecule type" value="Genomic_DNA"/>
</dbReference>
<sequence>MPQGLKNAHSFKIYQGTIIPISRSIEFASKFPDEILDKTQLQRFLGCLNYVGDFIPNIRVECVSLYKRLKKNPPEWNEELIIIKIKNLVKKLSNLEIPDLKADLIIEMDTSYI</sequence>